<organism evidence="4 5">
    <name type="scientific">Frischella japonica</name>
    <dbReference type="NCBI Taxonomy" id="2741544"/>
    <lineage>
        <taxon>Bacteria</taxon>
        <taxon>Pseudomonadati</taxon>
        <taxon>Pseudomonadota</taxon>
        <taxon>Gammaproteobacteria</taxon>
        <taxon>Orbales</taxon>
        <taxon>Orbaceae</taxon>
        <taxon>Frischella</taxon>
    </lineage>
</organism>
<evidence type="ECO:0000256" key="1">
    <source>
        <dbReference type="ARBA" id="ARBA00004196"/>
    </source>
</evidence>
<dbReference type="Pfam" id="PF25885">
    <property type="entry name" value="HH_EMRA"/>
    <property type="match status" value="1"/>
</dbReference>
<keyword evidence="2" id="KW-0812">Transmembrane</keyword>
<evidence type="ECO:0000256" key="2">
    <source>
        <dbReference type="SAM" id="Phobius"/>
    </source>
</evidence>
<evidence type="ECO:0000313" key="4">
    <source>
        <dbReference type="EMBL" id="MBC9131764.1"/>
    </source>
</evidence>
<protein>
    <submittedName>
        <fullName evidence="4">HlyD family efflux transporter periplasmic adaptor subunit</fullName>
    </submittedName>
</protein>
<dbReference type="RefSeq" id="WP_187756208.1">
    <property type="nucleotide sequence ID" value="NZ_JABURY010000020.1"/>
</dbReference>
<name>A0ABR7QZX3_9GAMM</name>
<comment type="subcellular location">
    <subcellularLocation>
        <location evidence="1">Cell envelope</location>
    </subcellularLocation>
</comment>
<evidence type="ECO:0000313" key="5">
    <source>
        <dbReference type="Proteomes" id="UP000651208"/>
    </source>
</evidence>
<gene>
    <name evidence="4" type="ORF">FcAc13_10675</name>
</gene>
<feature type="transmembrane region" description="Helical" evidence="2">
    <location>
        <begin position="18"/>
        <end position="38"/>
    </location>
</feature>
<dbReference type="EMBL" id="JABURY010000020">
    <property type="protein sequence ID" value="MBC9131764.1"/>
    <property type="molecule type" value="Genomic_DNA"/>
</dbReference>
<reference evidence="4 5" key="1">
    <citation type="submission" date="2020-06" db="EMBL/GenBank/DDBJ databases">
        <title>Frischella cerana isolated from Apis cerana gut homogenate.</title>
        <authorList>
            <person name="Wolter L.A."/>
            <person name="Suenami S."/>
            <person name="Miyazaki R."/>
        </authorList>
    </citation>
    <scope>NUCLEOTIDE SEQUENCE [LARGE SCALE GENOMIC DNA]</scope>
    <source>
        <strain evidence="4 5">Ac13</strain>
    </source>
</reference>
<evidence type="ECO:0000259" key="3">
    <source>
        <dbReference type="Pfam" id="PF25885"/>
    </source>
</evidence>
<keyword evidence="2" id="KW-0472">Membrane</keyword>
<sequence length="390" mass="44329">MDKEIDSPPQPIKRKKKLIILTLLFLFFALAYGVYWFMFSRFNQSTDNAYVMGNQVPVDAQVNGGILTINVDNNDFIQQNDVIATIDAVDAENEFGYAKNALIKAIRELHQIQITNEKLSASIQLKQVTLDKLKQDLVRRENLWLRKVISKEEIIHARQDVDFAINDLKISQHELAINNALLMKTPLLEQPSIQQAIFKLKQAWLNLKRTKITAPVTGYVARRSVQVGTQVTKGERLMVIVPLDQVWVEANFKEVQLNDIRIGQPVTLESDYYGEKVEYKGKISGIAMGTGGAFSLLPAQNATGNWIKVIQRLPVRIELDKAQLKQFPLRIGLSMRVNVDTHDTTGKLLTDIPAKTIKYQTDSLSFDETEFEQLVKNIVKTNFYATQIIQ</sequence>
<dbReference type="InterPro" id="IPR058633">
    <property type="entry name" value="EmrA/FarA_HH"/>
</dbReference>
<proteinExistence type="predicted"/>
<dbReference type="InterPro" id="IPR050739">
    <property type="entry name" value="MFP"/>
</dbReference>
<accession>A0ABR7QZX3</accession>
<dbReference type="SUPFAM" id="SSF111369">
    <property type="entry name" value="HlyD-like secretion proteins"/>
    <property type="match status" value="1"/>
</dbReference>
<dbReference type="Proteomes" id="UP000651208">
    <property type="component" value="Unassembled WGS sequence"/>
</dbReference>
<dbReference type="PANTHER" id="PTHR30386">
    <property type="entry name" value="MEMBRANE FUSION SUBUNIT OF EMRAB-TOLC MULTIDRUG EFFLUX PUMP"/>
    <property type="match status" value="1"/>
</dbReference>
<dbReference type="Gene3D" id="2.40.30.170">
    <property type="match status" value="1"/>
</dbReference>
<keyword evidence="2" id="KW-1133">Transmembrane helix</keyword>
<feature type="domain" description="Multidrug export protein EmrA/FarA alpha-helical hairpin" evidence="3">
    <location>
        <begin position="90"/>
        <end position="210"/>
    </location>
</feature>
<keyword evidence="5" id="KW-1185">Reference proteome</keyword>
<comment type="caution">
    <text evidence="4">The sequence shown here is derived from an EMBL/GenBank/DDBJ whole genome shotgun (WGS) entry which is preliminary data.</text>
</comment>
<dbReference type="PANTHER" id="PTHR30386:SF19">
    <property type="entry name" value="MULTIDRUG EXPORT PROTEIN EMRA-RELATED"/>
    <property type="match status" value="1"/>
</dbReference>